<feature type="compositionally biased region" description="Low complexity" evidence="1">
    <location>
        <begin position="377"/>
        <end position="396"/>
    </location>
</feature>
<reference evidence="2 3" key="1">
    <citation type="submission" date="2024-01" db="EMBL/GenBank/DDBJ databases">
        <title>A draft genome for the cacao thread blight pathogen Marasmiellus scandens.</title>
        <authorList>
            <person name="Baruah I.K."/>
            <person name="Leung J."/>
            <person name="Bukari Y."/>
            <person name="Amoako-Attah I."/>
            <person name="Meinhardt L.W."/>
            <person name="Bailey B.A."/>
            <person name="Cohen S.P."/>
        </authorList>
    </citation>
    <scope>NUCLEOTIDE SEQUENCE [LARGE SCALE GENOMIC DNA]</scope>
    <source>
        <strain evidence="2 3">GH-19</strain>
    </source>
</reference>
<evidence type="ECO:0000313" key="3">
    <source>
        <dbReference type="Proteomes" id="UP001498398"/>
    </source>
</evidence>
<feature type="region of interest" description="Disordered" evidence="1">
    <location>
        <begin position="292"/>
        <end position="347"/>
    </location>
</feature>
<name>A0ABR1K9K7_9AGAR</name>
<organism evidence="2 3">
    <name type="scientific">Marasmiellus scandens</name>
    <dbReference type="NCBI Taxonomy" id="2682957"/>
    <lineage>
        <taxon>Eukaryota</taxon>
        <taxon>Fungi</taxon>
        <taxon>Dikarya</taxon>
        <taxon>Basidiomycota</taxon>
        <taxon>Agaricomycotina</taxon>
        <taxon>Agaricomycetes</taxon>
        <taxon>Agaricomycetidae</taxon>
        <taxon>Agaricales</taxon>
        <taxon>Marasmiineae</taxon>
        <taxon>Omphalotaceae</taxon>
        <taxon>Marasmiellus</taxon>
    </lineage>
</organism>
<feature type="compositionally biased region" description="Pro residues" evidence="1">
    <location>
        <begin position="567"/>
        <end position="578"/>
    </location>
</feature>
<feature type="compositionally biased region" description="Acidic residues" evidence="1">
    <location>
        <begin position="307"/>
        <end position="325"/>
    </location>
</feature>
<accession>A0ABR1K9K7</accession>
<comment type="caution">
    <text evidence="2">The sequence shown here is derived from an EMBL/GenBank/DDBJ whole genome shotgun (WGS) entry which is preliminary data.</text>
</comment>
<feature type="compositionally biased region" description="Low complexity" evidence="1">
    <location>
        <begin position="426"/>
        <end position="446"/>
    </location>
</feature>
<dbReference type="EMBL" id="JBANRG010000001">
    <property type="protein sequence ID" value="KAK7473090.1"/>
    <property type="molecule type" value="Genomic_DNA"/>
</dbReference>
<dbReference type="Proteomes" id="UP001498398">
    <property type="component" value="Unassembled WGS sequence"/>
</dbReference>
<feature type="compositionally biased region" description="Polar residues" evidence="1">
    <location>
        <begin position="474"/>
        <end position="493"/>
    </location>
</feature>
<feature type="region of interest" description="Disordered" evidence="1">
    <location>
        <begin position="557"/>
        <end position="578"/>
    </location>
</feature>
<proteinExistence type="predicted"/>
<keyword evidence="3" id="KW-1185">Reference proteome</keyword>
<evidence type="ECO:0000313" key="2">
    <source>
        <dbReference type="EMBL" id="KAK7473090.1"/>
    </source>
</evidence>
<feature type="region of interest" description="Disordered" evidence="1">
    <location>
        <begin position="374"/>
        <end position="521"/>
    </location>
</feature>
<evidence type="ECO:0000256" key="1">
    <source>
        <dbReference type="SAM" id="MobiDB-lite"/>
    </source>
</evidence>
<gene>
    <name evidence="2" type="ORF">VKT23_001190</name>
</gene>
<sequence>MSTSGIPRRPSRASIVPSELLRRLDINDMPPPSKAPLLTFKLSHSSFLDAHVKDDLSRSPLYHISTQDSTTTITRSDPWDGPTTTAAIRWSPSPKSKGKGRDIDGVQISIRQGRWKPVDEFLRPSSVLSSPSKFKIPGYSHALKWKAVGTSFWCLAASAKGPIAILEPSVGSMPARIKVFETLRDKYDARPMLVHQGVSILLLDYLLVSALLLVTDAREVDSKNLQVHTACRAGTSLRSAPASSQVQSQWRRILHGEHIFSKRASTMSSPSMLNVSHPKNVNQTQLAKIIHGDPIHPTLRTPSPDFSDSDNDSDSELETEPEPEEVTGLRIRPPTGDSRAPSPSAESVFYPLTPASAPSHTYLDPSFYVPPVPPIPAQYASSSSSRGESPSLPSHSRSIRGLPPPPPKQGYSHRSRSSPPRPHTAPRPSTSPSSPVDSESSGLSVSLERRPSFDLISRSNSMAVRTLPLPPQNPTSTPRETALRHTQSTTRLNGRSYHNDRRTSRFPTRTLPPTPTSATSSGWMHKSFGSFSEWLGSSSHTRDSSFYDVDTPPPAYNDIDFAAGPESIPPVPPLPRNI</sequence>
<protein>
    <submittedName>
        <fullName evidence="2">Uncharacterized protein</fullName>
    </submittedName>
</protein>